<evidence type="ECO:0000313" key="3">
    <source>
        <dbReference type="Proteomes" id="UP000178444"/>
    </source>
</evidence>
<dbReference type="InterPro" id="IPR019288">
    <property type="entry name" value="3'-5'_exonuclease_PolB-like"/>
</dbReference>
<sequence>MPRLIFDIETIGADFESLDAKTQEVLMEQAETDEERRLIREGLGFSPLTGRVVAIGILNPDTKKGAVYYQQQNREKDEEDEIAQYIPCKDEKKILQRFWEVAGHYDQFITFNGHTFDCPFIMVRSAILEVKPTVQLFQNRYYDRPHLDLYDRLSNFGAARFKKPLHMWCQAFGIKSPKAGGTDGNEVARLFKEKKCLDIAKYCAGDIIATAKLFAYWEKYLSGK</sequence>
<proteinExistence type="predicted"/>
<dbReference type="InterPro" id="IPR036397">
    <property type="entry name" value="RNaseH_sf"/>
</dbReference>
<evidence type="ECO:0000313" key="2">
    <source>
        <dbReference type="EMBL" id="OGN27585.1"/>
    </source>
</evidence>
<gene>
    <name evidence="2" type="ORF">A2941_01140</name>
</gene>
<dbReference type="AlphaFoldDB" id="A0A1F8GQ92"/>
<dbReference type="Gene3D" id="3.30.420.10">
    <property type="entry name" value="Ribonuclease H-like superfamily/Ribonuclease H"/>
    <property type="match status" value="1"/>
</dbReference>
<accession>A0A1F8GQ92</accession>
<name>A0A1F8GQ92_9BACT</name>
<reference evidence="2 3" key="1">
    <citation type="journal article" date="2016" name="Nat. Commun.">
        <title>Thousands of microbial genomes shed light on interconnected biogeochemical processes in an aquifer system.</title>
        <authorList>
            <person name="Anantharaman K."/>
            <person name="Brown C.T."/>
            <person name="Hug L.A."/>
            <person name="Sharon I."/>
            <person name="Castelle C.J."/>
            <person name="Probst A.J."/>
            <person name="Thomas B.C."/>
            <person name="Singh A."/>
            <person name="Wilkins M.J."/>
            <person name="Karaoz U."/>
            <person name="Brodie E.L."/>
            <person name="Williams K.H."/>
            <person name="Hubbard S.S."/>
            <person name="Banfield J.F."/>
        </authorList>
    </citation>
    <scope>NUCLEOTIDE SEQUENCE [LARGE SCALE GENOMIC DNA]</scope>
</reference>
<dbReference type="InterPro" id="IPR012337">
    <property type="entry name" value="RNaseH-like_sf"/>
</dbReference>
<feature type="domain" description="Predicted 3'-5' exonuclease PolB-like" evidence="1">
    <location>
        <begin position="89"/>
        <end position="214"/>
    </location>
</feature>
<comment type="caution">
    <text evidence="2">The sequence shown here is derived from an EMBL/GenBank/DDBJ whole genome shotgun (WGS) entry which is preliminary data.</text>
</comment>
<evidence type="ECO:0000259" key="1">
    <source>
        <dbReference type="Pfam" id="PF10108"/>
    </source>
</evidence>
<organism evidence="2 3">
    <name type="scientific">Candidatus Yanofskybacteria bacterium RIFCSPLOWO2_01_FULL_49_17</name>
    <dbReference type="NCBI Taxonomy" id="1802700"/>
    <lineage>
        <taxon>Bacteria</taxon>
        <taxon>Candidatus Yanofskyibacteriota</taxon>
    </lineage>
</organism>
<dbReference type="GO" id="GO:0003676">
    <property type="term" value="F:nucleic acid binding"/>
    <property type="evidence" value="ECO:0007669"/>
    <property type="project" value="InterPro"/>
</dbReference>
<dbReference type="EMBL" id="MGKO01000008">
    <property type="protein sequence ID" value="OGN27585.1"/>
    <property type="molecule type" value="Genomic_DNA"/>
</dbReference>
<dbReference type="SUPFAM" id="SSF53098">
    <property type="entry name" value="Ribonuclease H-like"/>
    <property type="match status" value="1"/>
</dbReference>
<dbReference type="Proteomes" id="UP000178444">
    <property type="component" value="Unassembled WGS sequence"/>
</dbReference>
<dbReference type="Pfam" id="PF10108">
    <property type="entry name" value="DNA_pol_B_exo2"/>
    <property type="match status" value="1"/>
</dbReference>
<protein>
    <recommendedName>
        <fullName evidence="1">Predicted 3'-5' exonuclease PolB-like domain-containing protein</fullName>
    </recommendedName>
</protein>